<protein>
    <submittedName>
        <fullName evidence="1">Long-chain fatty acid transporter fat1</fullName>
    </submittedName>
</protein>
<comment type="caution">
    <text evidence="1">The sequence shown here is derived from an EMBL/GenBank/DDBJ whole genome shotgun (WGS) entry which is preliminary data.</text>
</comment>
<dbReference type="Proteomes" id="UP001281147">
    <property type="component" value="Unassembled WGS sequence"/>
</dbReference>
<evidence type="ECO:0000313" key="1">
    <source>
        <dbReference type="EMBL" id="KAK3701681.1"/>
    </source>
</evidence>
<gene>
    <name evidence="1" type="primary">FAT1_2</name>
    <name evidence="1" type="ORF">LTR37_015333</name>
</gene>
<evidence type="ECO:0000313" key="2">
    <source>
        <dbReference type="Proteomes" id="UP001281147"/>
    </source>
</evidence>
<name>A0ACC3MTT9_9PEZI</name>
<proteinExistence type="predicted"/>
<reference evidence="1" key="1">
    <citation type="submission" date="2023-07" db="EMBL/GenBank/DDBJ databases">
        <title>Black Yeasts Isolated from many extreme environments.</title>
        <authorList>
            <person name="Coleine C."/>
            <person name="Stajich J.E."/>
            <person name="Selbmann L."/>
        </authorList>
    </citation>
    <scope>NUCLEOTIDE SEQUENCE</scope>
    <source>
        <strain evidence="1">CCFEE 5714</strain>
    </source>
</reference>
<dbReference type="EMBL" id="JAUTXU010000170">
    <property type="protein sequence ID" value="KAK3701681.1"/>
    <property type="molecule type" value="Genomic_DNA"/>
</dbReference>
<organism evidence="1 2">
    <name type="scientific">Vermiconidia calcicola</name>
    <dbReference type="NCBI Taxonomy" id="1690605"/>
    <lineage>
        <taxon>Eukaryota</taxon>
        <taxon>Fungi</taxon>
        <taxon>Dikarya</taxon>
        <taxon>Ascomycota</taxon>
        <taxon>Pezizomycotina</taxon>
        <taxon>Dothideomycetes</taxon>
        <taxon>Dothideomycetidae</taxon>
        <taxon>Mycosphaerellales</taxon>
        <taxon>Extremaceae</taxon>
        <taxon>Vermiconidia</taxon>
    </lineage>
</organism>
<sequence>MKRLENKDRINVFYIFEQHATDPKTAGNLFLLVPHDPERPDAQTQWTYAEAYETVLKYAAWLKTRHSVQKEELIAMDFTNKPQFIWFWFALWSLGAIPALINSNLRDKAFTHSIRVSTSRLLLIDPQIREVLNEDTISDLGADEKGRTIETTIIEPEIEQQILAQTPYRAPDSARSGAKLNSCSLLIYTSGTTGLPKAANVSWSKPLSGVGFFAKLLELKPTARYFTALPLYHSSGSILGVLQVLGPGCTSVVGPKFSPRTFMKWISETQSDGIHYIGEMCRYLVSSPPTPYDRAHKARFAFGNGMRLDVWQRFKDRFNIGTIIEFYGATEGTAASYVHSRNDYLRGAISKQGVILRNLLNTFIIVKHDHATDEPFRSPKNSFCEKCKADEPGELVHPLDPENIAEKYQGYFGNDKASDSKILRDVFKKGDAYYRTGDLVRRDSEGRIWFTDRVGDTFRWKSENVSTAEVSEAIGSHPDVREANVYGVQLPNHDGRAGCAAIVVSDDSMSTNLALDLANHSRKRLPRYAVPLFLRLMKQVEVTGTLKHQKVALRNEGVDPSKLGQDEVFWLEPGDEGYKKFGEKDWQRIVNGSAKL</sequence>
<keyword evidence="2" id="KW-1185">Reference proteome</keyword>
<accession>A0ACC3MTT9</accession>